<reference evidence="1 2" key="1">
    <citation type="submission" date="2014-12" db="EMBL/GenBank/DDBJ databases">
        <title>Genome sequence of Flavobacterium anhuiense RCM74.</title>
        <authorList>
            <person name="Kim J.F."/>
            <person name="Song J.Y."/>
            <person name="Kwak M.-J."/>
            <person name="Lee S.-W."/>
        </authorList>
    </citation>
    <scope>NUCLEOTIDE SEQUENCE [LARGE SCALE GENOMIC DNA]</scope>
    <source>
        <strain evidence="1 2">RCM74</strain>
    </source>
</reference>
<organism evidence="1 2">
    <name type="scientific">Flavobacterium anhuiense</name>
    <dbReference type="NCBI Taxonomy" id="459526"/>
    <lineage>
        <taxon>Bacteria</taxon>
        <taxon>Pseudomonadati</taxon>
        <taxon>Bacteroidota</taxon>
        <taxon>Flavobacteriia</taxon>
        <taxon>Flavobacteriales</taxon>
        <taxon>Flavobacteriaceae</taxon>
        <taxon>Flavobacterium</taxon>
    </lineage>
</organism>
<dbReference type="AlphaFoldDB" id="A0A444VXB3"/>
<evidence type="ECO:0000313" key="2">
    <source>
        <dbReference type="Proteomes" id="UP000290433"/>
    </source>
</evidence>
<accession>A0A444VXB3</accession>
<name>A0A444VXB3_9FLAO</name>
<dbReference type="Proteomes" id="UP000290433">
    <property type="component" value="Unassembled WGS sequence"/>
</dbReference>
<gene>
    <name evidence="1" type="ORF">NU08_2783</name>
</gene>
<proteinExistence type="predicted"/>
<sequence length="202" mass="24458">MIESEFEKIRYGKHVKDFSIKDPFYLESFDDKEYWEYQLNDIHSFIGKAKVVTGWLISKKLKKIFSGFKISQPHYLYSSQLLYQNVIYKYFIFQFSGKSIYRELTSYIDFSKSEFINPSTQELRFFLNIDHFIEESEELYFEKDIDFVKKKIVLKDDLDFFPMQSFFKDNLVSERLKEVIENEFITGFEFSELNYEVVVKKS</sequence>
<evidence type="ECO:0000313" key="1">
    <source>
        <dbReference type="EMBL" id="RYJ38168.1"/>
    </source>
</evidence>
<protein>
    <submittedName>
        <fullName evidence="1">Uncharacterized protein</fullName>
    </submittedName>
</protein>
<dbReference type="EMBL" id="JUIV01000010">
    <property type="protein sequence ID" value="RYJ38168.1"/>
    <property type="molecule type" value="Genomic_DNA"/>
</dbReference>
<comment type="caution">
    <text evidence="1">The sequence shown here is derived from an EMBL/GenBank/DDBJ whole genome shotgun (WGS) entry which is preliminary data.</text>
</comment>